<evidence type="ECO:0000313" key="1">
    <source>
        <dbReference type="EMBL" id="GBL96104.1"/>
    </source>
</evidence>
<dbReference type="AlphaFoldDB" id="A0A4Y2BY80"/>
<dbReference type="Proteomes" id="UP000499080">
    <property type="component" value="Unassembled WGS sequence"/>
</dbReference>
<proteinExistence type="predicted"/>
<comment type="caution">
    <text evidence="1">The sequence shown here is derived from an EMBL/GenBank/DDBJ whole genome shotgun (WGS) entry which is preliminary data.</text>
</comment>
<accession>A0A4Y2BY80</accession>
<reference evidence="1 2" key="1">
    <citation type="journal article" date="2019" name="Sci. Rep.">
        <title>Orb-weaving spider Araneus ventricosus genome elucidates the spidroin gene catalogue.</title>
        <authorList>
            <person name="Kono N."/>
            <person name="Nakamura H."/>
            <person name="Ohtoshi R."/>
            <person name="Moran D.A.P."/>
            <person name="Shinohara A."/>
            <person name="Yoshida Y."/>
            <person name="Fujiwara M."/>
            <person name="Mori M."/>
            <person name="Tomita M."/>
            <person name="Arakawa K."/>
        </authorList>
    </citation>
    <scope>NUCLEOTIDE SEQUENCE [LARGE SCALE GENOMIC DNA]</scope>
</reference>
<sequence>MSHDSPELISSKVSRDYMQISAFYEWSLLCNAVPVDSGQGSDLRTRSQSETRYHWKIRCMGAKLHAEFIAEWPKRPPVGVAVRVGV</sequence>
<organism evidence="1 2">
    <name type="scientific">Araneus ventricosus</name>
    <name type="common">Orbweaver spider</name>
    <name type="synonym">Epeira ventricosa</name>
    <dbReference type="NCBI Taxonomy" id="182803"/>
    <lineage>
        <taxon>Eukaryota</taxon>
        <taxon>Metazoa</taxon>
        <taxon>Ecdysozoa</taxon>
        <taxon>Arthropoda</taxon>
        <taxon>Chelicerata</taxon>
        <taxon>Arachnida</taxon>
        <taxon>Araneae</taxon>
        <taxon>Araneomorphae</taxon>
        <taxon>Entelegynae</taxon>
        <taxon>Araneoidea</taxon>
        <taxon>Araneidae</taxon>
        <taxon>Araneus</taxon>
    </lineage>
</organism>
<evidence type="ECO:0000313" key="2">
    <source>
        <dbReference type="Proteomes" id="UP000499080"/>
    </source>
</evidence>
<keyword evidence="2" id="KW-1185">Reference proteome</keyword>
<name>A0A4Y2BY80_ARAVE</name>
<dbReference type="EMBL" id="BGPR01000117">
    <property type="protein sequence ID" value="GBL96104.1"/>
    <property type="molecule type" value="Genomic_DNA"/>
</dbReference>
<protein>
    <submittedName>
        <fullName evidence="1">Uncharacterized protein</fullName>
    </submittedName>
</protein>
<gene>
    <name evidence="1" type="ORF">AVEN_104337_1</name>
</gene>